<dbReference type="HAMAP" id="MF_03175">
    <property type="entry name" value="MetAP_2_euk"/>
    <property type="match status" value="1"/>
</dbReference>
<evidence type="ECO:0000313" key="11">
    <source>
        <dbReference type="Proteomes" id="UP001175353"/>
    </source>
</evidence>
<dbReference type="NCBIfam" id="TIGR00501">
    <property type="entry name" value="met_pdase_II"/>
    <property type="match status" value="1"/>
</dbReference>
<dbReference type="InterPro" id="IPR000994">
    <property type="entry name" value="Pept_M24"/>
</dbReference>
<evidence type="ECO:0000256" key="7">
    <source>
        <dbReference type="HAMAP-Rule" id="MF_03175"/>
    </source>
</evidence>
<comment type="cofactor">
    <cofactor evidence="7">
        <name>Co(2+)</name>
        <dbReference type="ChEBI" id="CHEBI:48828"/>
    </cofactor>
    <cofactor evidence="7">
        <name>Zn(2+)</name>
        <dbReference type="ChEBI" id="CHEBI:29105"/>
    </cofactor>
    <cofactor evidence="7">
        <name>Mn(2+)</name>
        <dbReference type="ChEBI" id="CHEBI:29035"/>
    </cofactor>
    <cofactor evidence="7">
        <name>Fe(2+)</name>
        <dbReference type="ChEBI" id="CHEBI:29033"/>
    </cofactor>
    <text evidence="7">Binds 2 divalent metal cations per subunit. Has a high-affinity and a low affinity metal-binding site. The true nature of the physiological cofactor is under debate. The enzyme is active with cobalt, zinc, manganese or divalent iron ions. Most likely, methionine aminopeptidases function as mononuclear Fe(2+)-metalloproteases under physiological conditions, and the catalytically relevant metal-binding site has been assigned to the histidine-containing high-affinity site.</text>
</comment>
<name>A0AAN6KIM2_9PEZI</name>
<comment type="similarity">
    <text evidence="7">Belongs to the peptidase M24A family. Methionine aminopeptidase eukaryotic type 2 subfamily.</text>
</comment>
<evidence type="ECO:0000256" key="3">
    <source>
        <dbReference type="ARBA" id="ARBA00022670"/>
    </source>
</evidence>
<dbReference type="Gene3D" id="3.90.230.10">
    <property type="entry name" value="Creatinase/methionine aminopeptidase superfamily"/>
    <property type="match status" value="1"/>
</dbReference>
<dbReference type="InterPro" id="IPR036390">
    <property type="entry name" value="WH_DNA-bd_sf"/>
</dbReference>
<dbReference type="GO" id="GO:0070006">
    <property type="term" value="F:metalloaminopeptidase activity"/>
    <property type="evidence" value="ECO:0007669"/>
    <property type="project" value="UniProtKB-UniRule"/>
</dbReference>
<comment type="function">
    <text evidence="7">Cotranslationally removes the N-terminal methionine from nascent proteins. The N-terminal methionine is often cleaved when the second residue in the primary sequence is small and uncharged (Met-Ala-, Cys, Gly, Pro, Ser, Thr, or Val).</text>
</comment>
<proteinExistence type="inferred from homology"/>
<dbReference type="InterPro" id="IPR036005">
    <property type="entry name" value="Creatinase/aminopeptidase-like"/>
</dbReference>
<comment type="subcellular location">
    <subcellularLocation>
        <location evidence="7">Cytoplasm</location>
    </subcellularLocation>
</comment>
<comment type="catalytic activity">
    <reaction evidence="7">
        <text>Release of N-terminal amino acids, preferentially methionine, from peptides and arylamides.</text>
        <dbReference type="EC" id="3.4.11.18"/>
    </reaction>
</comment>
<dbReference type="Proteomes" id="UP001175353">
    <property type="component" value="Unassembled WGS sequence"/>
</dbReference>
<comment type="similarity">
    <text evidence="6">Belongs to the asaB hydroxylase/desaturase family.</text>
</comment>
<dbReference type="NCBIfam" id="NF041278">
    <property type="entry name" value="CmcJ_NvfI_EfuI"/>
    <property type="match status" value="1"/>
</dbReference>
<dbReference type="AlphaFoldDB" id="A0AAN6KIM2"/>
<comment type="caution">
    <text evidence="10">The sequence shown here is derived from an EMBL/GenBank/DDBJ whole genome shotgun (WGS) entry which is preliminary data.</text>
</comment>
<keyword evidence="11" id="KW-1185">Reference proteome</keyword>
<feature type="compositionally biased region" description="Basic and acidic residues" evidence="8">
    <location>
        <begin position="1"/>
        <end position="12"/>
    </location>
</feature>
<feature type="binding site" evidence="7">
    <location>
        <position position="321"/>
    </location>
    <ligand>
        <name>substrate</name>
    </ligand>
</feature>
<dbReference type="InterPro" id="IPR044053">
    <property type="entry name" value="AsaB-like"/>
</dbReference>
<dbReference type="PANTHER" id="PTHR45777">
    <property type="entry name" value="METHIONINE AMINOPEPTIDASE 2"/>
    <property type="match status" value="1"/>
</dbReference>
<evidence type="ECO:0000256" key="5">
    <source>
        <dbReference type="ARBA" id="ARBA00022801"/>
    </source>
</evidence>
<feature type="compositionally biased region" description="Basic residues" evidence="8">
    <location>
        <begin position="72"/>
        <end position="85"/>
    </location>
</feature>
<sequence>MASKTPESHHQGPDPSSGDPIAALNPPKSAVASGLLPGVLGGQDEDEDEDGKADHSAGTTLTLADGGASKGDKKKKRKASKKKTKPPQQTSPPRLPLAQLYPNEQYPQGEIVEYAECNLQRTTTAEIRHLSAVKDMDDDFLKDYRKAAEVHRQVRQHVQMIAKPGVSMNELADAIEDGVRKLTGHQALETGDALKAGMGFPTGLCLNNVAAHWTPNPGSKEVNLQYDDVLKVDFGVHVNGRIVDSAFTVAPNPVYENLLAAVKAATDIGLKEAGIDARISNISAAIQEVMESYEVELNGKTIPVKAVRGLSGHDILRYKIHGDKQVPFVKTKTSQRMEEGDIFAIETFGTTGKGHLQDDVGVYGYGRNENATPASVNHAPASAKSLLKIIDDNFGTLVFSKRYLERVGAKSYHLGMKSLVSSGVVECYGPLVDVPGSYVAQFEHYMLTRSTIIRHRLAQASFQASTRPALVQRANMTTTIFKHIDSSSYTGKPWTKVDGPGSAFELKDHEREVHNIRGREDAFTTDNSGFAVYNDPANEKTFTDDAAVRNGYYAEVEGMLRKRLSGVKKVVIFDHTIRRRTKDSPRQPVQQVHVDQTPGAAAVRVRRHLPEAEAEELLKGRYQIINVWRPIENPASDFPLAVVDWRSTSPGDFIPVDLMYPKRADSVHDDDDRGKERLPDPETLHSIEGYEPRGETLGVAPNEKHKFYYMKDMTPSEVMLLKCFDSRGEGMPEGIKGLAVRTPHTAFIDPNTPKDAPGRQSIEVRCLVFYE</sequence>
<feature type="binding site" evidence="7">
    <location>
        <position position="244"/>
    </location>
    <ligand>
        <name>a divalent metal cation</name>
        <dbReference type="ChEBI" id="CHEBI:60240"/>
        <label>1</label>
    </ligand>
</feature>
<feature type="binding site" evidence="7">
    <location>
        <position position="233"/>
    </location>
    <ligand>
        <name>a divalent metal cation</name>
        <dbReference type="ChEBI" id="CHEBI:60240"/>
        <label>1</label>
    </ligand>
</feature>
<feature type="binding site" evidence="7">
    <location>
        <position position="313"/>
    </location>
    <ligand>
        <name>a divalent metal cation</name>
        <dbReference type="ChEBI" id="CHEBI:60240"/>
        <label>2</label>
        <note>catalytic</note>
    </ligand>
</feature>
<dbReference type="GO" id="GO:0016491">
    <property type="term" value="F:oxidoreductase activity"/>
    <property type="evidence" value="ECO:0007669"/>
    <property type="project" value="InterPro"/>
</dbReference>
<feature type="domain" description="Peptidase M24" evidence="9">
    <location>
        <begin position="144"/>
        <end position="352"/>
    </location>
</feature>
<feature type="binding site" evidence="7">
    <location>
        <position position="443"/>
    </location>
    <ligand>
        <name>a divalent metal cation</name>
        <dbReference type="ChEBI" id="CHEBI:60240"/>
        <label>1</label>
    </ligand>
</feature>
<gene>
    <name evidence="10" type="ORF">LTR91_011284</name>
</gene>
<dbReference type="GO" id="GO:0006508">
    <property type="term" value="P:proteolysis"/>
    <property type="evidence" value="ECO:0007669"/>
    <property type="project" value="UniProtKB-KW"/>
</dbReference>
<keyword evidence="2 7" id="KW-0963">Cytoplasm</keyword>
<dbReference type="EMBL" id="JAUJLE010000102">
    <property type="protein sequence ID" value="KAK0983341.1"/>
    <property type="molecule type" value="Genomic_DNA"/>
</dbReference>
<evidence type="ECO:0000313" key="10">
    <source>
        <dbReference type="EMBL" id="KAK0983341.1"/>
    </source>
</evidence>
<protein>
    <recommendedName>
        <fullName evidence="7">Methionine aminopeptidase 2</fullName>
        <shortName evidence="7">MAP 2</shortName>
        <shortName evidence="7">MetAP 2</shortName>
        <ecNumber evidence="7">3.4.11.18</ecNumber>
    </recommendedName>
    <alternativeName>
        <fullName evidence="7">Peptidase M</fullName>
    </alternativeName>
</protein>
<reference evidence="10" key="1">
    <citation type="submission" date="2023-06" db="EMBL/GenBank/DDBJ databases">
        <title>Black Yeasts Isolated from many extreme environments.</title>
        <authorList>
            <person name="Coleine C."/>
            <person name="Stajich J.E."/>
            <person name="Selbmann L."/>
        </authorList>
    </citation>
    <scope>NUCLEOTIDE SEQUENCE</scope>
    <source>
        <strain evidence="10">CCFEE 5200</strain>
    </source>
</reference>
<dbReference type="Gene3D" id="1.10.10.10">
    <property type="entry name" value="Winged helix-like DNA-binding domain superfamily/Winged helix DNA-binding domain"/>
    <property type="match status" value="1"/>
</dbReference>
<dbReference type="GO" id="GO:0046872">
    <property type="term" value="F:metal ion binding"/>
    <property type="evidence" value="ECO:0007669"/>
    <property type="project" value="UniProtKB-UniRule"/>
</dbReference>
<organism evidence="10 11">
    <name type="scientific">Friedmanniomyces endolithicus</name>
    <dbReference type="NCBI Taxonomy" id="329885"/>
    <lineage>
        <taxon>Eukaryota</taxon>
        <taxon>Fungi</taxon>
        <taxon>Dikarya</taxon>
        <taxon>Ascomycota</taxon>
        <taxon>Pezizomycotina</taxon>
        <taxon>Dothideomycetes</taxon>
        <taxon>Dothideomycetidae</taxon>
        <taxon>Mycosphaerellales</taxon>
        <taxon>Teratosphaeriaceae</taxon>
        <taxon>Friedmanniomyces</taxon>
    </lineage>
</organism>
<dbReference type="SUPFAM" id="SSF46785">
    <property type="entry name" value="Winged helix' DNA-binding domain"/>
    <property type="match status" value="1"/>
</dbReference>
<evidence type="ECO:0000256" key="6">
    <source>
        <dbReference type="ARBA" id="ARBA00023604"/>
    </source>
</evidence>
<dbReference type="InterPro" id="IPR036388">
    <property type="entry name" value="WH-like_DNA-bd_sf"/>
</dbReference>
<dbReference type="InterPro" id="IPR050247">
    <property type="entry name" value="Met_Aminopeptidase_Type2"/>
</dbReference>
<keyword evidence="5 7" id="KW-0378">Hydrolase</keyword>
<dbReference type="GO" id="GO:0004239">
    <property type="term" value="F:initiator methionyl aminopeptidase activity"/>
    <property type="evidence" value="ECO:0007669"/>
    <property type="project" value="UniProtKB-UniRule"/>
</dbReference>
<dbReference type="InterPro" id="IPR002468">
    <property type="entry name" value="Pept_M24A_MAP2"/>
</dbReference>
<feature type="binding site" evidence="7">
    <location>
        <position position="443"/>
    </location>
    <ligand>
        <name>a divalent metal cation</name>
        <dbReference type="ChEBI" id="CHEBI:60240"/>
        <label>2</label>
        <note>catalytic</note>
    </ligand>
</feature>
<feature type="region of interest" description="Disordered" evidence="8">
    <location>
        <begin position="664"/>
        <end position="688"/>
    </location>
</feature>
<evidence type="ECO:0000256" key="2">
    <source>
        <dbReference type="ARBA" id="ARBA00022490"/>
    </source>
</evidence>
<dbReference type="PANTHER" id="PTHR45777:SF1">
    <property type="entry name" value="METHIONINE AMINOPEPTIDASE 2-2"/>
    <property type="match status" value="1"/>
</dbReference>
<keyword evidence="3 7" id="KW-0645">Protease</keyword>
<dbReference type="PROSITE" id="PS01202">
    <property type="entry name" value="MAP_2"/>
    <property type="match status" value="1"/>
</dbReference>
<keyword evidence="1 7" id="KW-0031">Aminopeptidase</keyword>
<keyword evidence="4 7" id="KW-0479">Metal-binding</keyword>
<accession>A0AAN6KIM2</accession>
<feature type="binding site" evidence="7">
    <location>
        <position position="212"/>
    </location>
    <ligand>
        <name>substrate</name>
    </ligand>
</feature>
<feature type="binding site" evidence="7">
    <location>
        <position position="244"/>
    </location>
    <ligand>
        <name>a divalent metal cation</name>
        <dbReference type="ChEBI" id="CHEBI:60240"/>
        <label>2</label>
        <note>catalytic</note>
    </ligand>
</feature>
<dbReference type="EC" id="3.4.11.18" evidence="7"/>
<evidence type="ECO:0000256" key="1">
    <source>
        <dbReference type="ARBA" id="ARBA00022438"/>
    </source>
</evidence>
<evidence type="ECO:0000256" key="8">
    <source>
        <dbReference type="SAM" id="MobiDB-lite"/>
    </source>
</evidence>
<evidence type="ECO:0000259" key="9">
    <source>
        <dbReference type="Pfam" id="PF00557"/>
    </source>
</evidence>
<dbReference type="GO" id="GO:0005737">
    <property type="term" value="C:cytoplasm"/>
    <property type="evidence" value="ECO:0007669"/>
    <property type="project" value="UniProtKB-SubCell"/>
</dbReference>
<dbReference type="Pfam" id="PF00557">
    <property type="entry name" value="Peptidase_M24"/>
    <property type="match status" value="1"/>
</dbReference>
<feature type="region of interest" description="Disordered" evidence="8">
    <location>
        <begin position="1"/>
        <end position="99"/>
    </location>
</feature>
<dbReference type="InterPro" id="IPR018349">
    <property type="entry name" value="Pept_M24A_MAP2_BS"/>
</dbReference>
<dbReference type="SUPFAM" id="SSF55920">
    <property type="entry name" value="Creatinase/aminopeptidase"/>
    <property type="match status" value="1"/>
</dbReference>
<evidence type="ECO:0000256" key="4">
    <source>
        <dbReference type="ARBA" id="ARBA00022723"/>
    </source>
</evidence>
<feature type="binding site" evidence="7">
    <location>
        <position position="346"/>
    </location>
    <ligand>
        <name>a divalent metal cation</name>
        <dbReference type="ChEBI" id="CHEBI:60240"/>
        <label>2</label>
        <note>catalytic</note>
    </ligand>
</feature>